<sequence>MAPTLFDSPPKPGDLIEIHRGVYQHWAIYVGQNEVVHLIPPTQMDDDVLGLGNLVQYLDSSHAQVKCEKIWDVVGPHSYEVNNLLDHRYQARHPNNIVRDALKMVGRMLPYNVATYNCEHFVTRLRYGKPESRQVNNAVAVGGAAVAGVAAVALGAALFASFLKHSNDDDDD</sequence>
<accession>A0AAW0NUK5</accession>
<comment type="caution">
    <text evidence="7">The sequence shown here is derived from an EMBL/GenBank/DDBJ whole genome shotgun (WGS) entry which is preliminary data.</text>
</comment>
<dbReference type="AlphaFoldDB" id="A0AAW0NUK5"/>
<dbReference type="GO" id="GO:0070292">
    <property type="term" value="P:N-acylphosphatidylethanolamine metabolic process"/>
    <property type="evidence" value="ECO:0007669"/>
    <property type="project" value="TreeGrafter"/>
</dbReference>
<feature type="domain" description="LRAT" evidence="6">
    <location>
        <begin position="15"/>
        <end position="134"/>
    </location>
</feature>
<evidence type="ECO:0000259" key="6">
    <source>
        <dbReference type="PROSITE" id="PS51934"/>
    </source>
</evidence>
<keyword evidence="5" id="KW-1133">Transmembrane helix</keyword>
<dbReference type="Gene3D" id="3.90.1720.10">
    <property type="entry name" value="endopeptidase domain like (from Nostoc punctiforme)"/>
    <property type="match status" value="1"/>
</dbReference>
<proteinExistence type="inferred from homology"/>
<dbReference type="PANTHER" id="PTHR13943:SF31">
    <property type="entry name" value="PHOSPHOLIPASE A AND ACYLTRANSFERASE 3"/>
    <property type="match status" value="1"/>
</dbReference>
<dbReference type="PANTHER" id="PTHR13943">
    <property type="entry name" value="HRAS-LIKE SUPPRESSOR - RELATED"/>
    <property type="match status" value="1"/>
</dbReference>
<dbReference type="GO" id="GO:0005737">
    <property type="term" value="C:cytoplasm"/>
    <property type="evidence" value="ECO:0007669"/>
    <property type="project" value="TreeGrafter"/>
</dbReference>
<keyword evidence="8" id="KW-1185">Reference proteome</keyword>
<dbReference type="EMBL" id="JBBPFD010000012">
    <property type="protein sequence ID" value="KAK7904581.1"/>
    <property type="molecule type" value="Genomic_DNA"/>
</dbReference>
<evidence type="ECO:0000313" key="7">
    <source>
        <dbReference type="EMBL" id="KAK7904581.1"/>
    </source>
</evidence>
<keyword evidence="3" id="KW-0378">Hydrolase</keyword>
<keyword evidence="4" id="KW-0443">Lipid metabolism</keyword>
<evidence type="ECO:0000256" key="5">
    <source>
        <dbReference type="SAM" id="Phobius"/>
    </source>
</evidence>
<gene>
    <name evidence="7" type="ORF">WMY93_017188</name>
</gene>
<dbReference type="GO" id="GO:0016410">
    <property type="term" value="F:N-acyltransferase activity"/>
    <property type="evidence" value="ECO:0007669"/>
    <property type="project" value="TreeGrafter"/>
</dbReference>
<dbReference type="GO" id="GO:0008970">
    <property type="term" value="F:phospholipase A1 activity"/>
    <property type="evidence" value="ECO:0007669"/>
    <property type="project" value="TreeGrafter"/>
</dbReference>
<dbReference type="InterPro" id="IPR051496">
    <property type="entry name" value="H-rev107_PLA/AT"/>
</dbReference>
<feature type="transmembrane region" description="Helical" evidence="5">
    <location>
        <begin position="138"/>
        <end position="163"/>
    </location>
</feature>
<dbReference type="Proteomes" id="UP001460270">
    <property type="component" value="Unassembled WGS sequence"/>
</dbReference>
<reference evidence="8" key="1">
    <citation type="submission" date="2024-04" db="EMBL/GenBank/DDBJ databases">
        <title>Salinicola lusitanus LLJ914,a marine bacterium isolated from the Okinawa Trough.</title>
        <authorList>
            <person name="Li J."/>
        </authorList>
    </citation>
    <scope>NUCLEOTIDE SEQUENCE [LARGE SCALE GENOMIC DNA]</scope>
</reference>
<evidence type="ECO:0000256" key="4">
    <source>
        <dbReference type="ARBA" id="ARBA00023098"/>
    </source>
</evidence>
<keyword evidence="2" id="KW-0808">Transferase</keyword>
<name>A0AAW0NUK5_9GOBI</name>
<keyword evidence="5" id="KW-0472">Membrane</keyword>
<dbReference type="Pfam" id="PF04970">
    <property type="entry name" value="LRAT"/>
    <property type="match status" value="1"/>
</dbReference>
<evidence type="ECO:0000256" key="1">
    <source>
        <dbReference type="ARBA" id="ARBA00007824"/>
    </source>
</evidence>
<keyword evidence="5" id="KW-0812">Transmembrane</keyword>
<evidence type="ECO:0000256" key="2">
    <source>
        <dbReference type="ARBA" id="ARBA00022679"/>
    </source>
</evidence>
<dbReference type="GO" id="GO:0004623">
    <property type="term" value="F:phospholipase A2 activity"/>
    <property type="evidence" value="ECO:0007669"/>
    <property type="project" value="TreeGrafter"/>
</dbReference>
<evidence type="ECO:0000313" key="8">
    <source>
        <dbReference type="Proteomes" id="UP001460270"/>
    </source>
</evidence>
<protein>
    <recommendedName>
        <fullName evidence="6">LRAT domain-containing protein</fullName>
    </recommendedName>
</protein>
<dbReference type="PROSITE" id="PS51934">
    <property type="entry name" value="LRAT"/>
    <property type="match status" value="1"/>
</dbReference>
<comment type="similarity">
    <text evidence="1">Belongs to the H-rev107 family.</text>
</comment>
<organism evidence="7 8">
    <name type="scientific">Mugilogobius chulae</name>
    <name type="common">yellowstripe goby</name>
    <dbReference type="NCBI Taxonomy" id="88201"/>
    <lineage>
        <taxon>Eukaryota</taxon>
        <taxon>Metazoa</taxon>
        <taxon>Chordata</taxon>
        <taxon>Craniata</taxon>
        <taxon>Vertebrata</taxon>
        <taxon>Euteleostomi</taxon>
        <taxon>Actinopterygii</taxon>
        <taxon>Neopterygii</taxon>
        <taxon>Teleostei</taxon>
        <taxon>Neoteleostei</taxon>
        <taxon>Acanthomorphata</taxon>
        <taxon>Gobiaria</taxon>
        <taxon>Gobiiformes</taxon>
        <taxon>Gobioidei</taxon>
        <taxon>Gobiidae</taxon>
        <taxon>Gobionellinae</taxon>
        <taxon>Mugilogobius</taxon>
    </lineage>
</organism>
<dbReference type="InterPro" id="IPR007053">
    <property type="entry name" value="LRAT_dom"/>
</dbReference>
<evidence type="ECO:0000256" key="3">
    <source>
        <dbReference type="ARBA" id="ARBA00022801"/>
    </source>
</evidence>